<proteinExistence type="predicted"/>
<feature type="region of interest" description="Disordered" evidence="1">
    <location>
        <begin position="185"/>
        <end position="213"/>
    </location>
</feature>
<dbReference type="EMBL" id="HG994582">
    <property type="protein sequence ID" value="CAF2900895.1"/>
    <property type="molecule type" value="Genomic_DNA"/>
</dbReference>
<protein>
    <submittedName>
        <fullName evidence="2">(salmon louse) hypothetical protein</fullName>
    </submittedName>
</protein>
<organism evidence="2 3">
    <name type="scientific">Lepeophtheirus salmonis</name>
    <name type="common">Salmon louse</name>
    <name type="synonym">Caligus salmonis</name>
    <dbReference type="NCBI Taxonomy" id="72036"/>
    <lineage>
        <taxon>Eukaryota</taxon>
        <taxon>Metazoa</taxon>
        <taxon>Ecdysozoa</taxon>
        <taxon>Arthropoda</taxon>
        <taxon>Crustacea</taxon>
        <taxon>Multicrustacea</taxon>
        <taxon>Hexanauplia</taxon>
        <taxon>Copepoda</taxon>
        <taxon>Siphonostomatoida</taxon>
        <taxon>Caligidae</taxon>
        <taxon>Lepeophtheirus</taxon>
    </lineage>
</organism>
<keyword evidence="3" id="KW-1185">Reference proteome</keyword>
<evidence type="ECO:0000313" key="3">
    <source>
        <dbReference type="Proteomes" id="UP000675881"/>
    </source>
</evidence>
<feature type="compositionally biased region" description="Low complexity" evidence="1">
    <location>
        <begin position="189"/>
        <end position="201"/>
    </location>
</feature>
<sequence length="259" mass="29264">MDYQACIDDSDCVDLGHKYACFMYMCYPWKEPDSEEHPTCTSDWDCWLNTGKCFRHHRVRQISKGVCFRQIHSCFKHEDCPEGHRCCGKHCCPLPYFEAWKEFSCYSDVGCQSLKLGPKCCPETNRCCGGENEEQFFSTLSPTILESVDYPFSSSSSSTREEDDYADHINNEEEEEDYPPILPEEHQLSSTSSESSSSHSSSFEEGEDYENDSSTLCDDLKAAVAADSSSTIHGVTSIPLATILCTTQLSKILLNMLFN</sequence>
<name>A0A7R8CUK4_LEPSM</name>
<dbReference type="Proteomes" id="UP000675881">
    <property type="component" value="Chromosome 3"/>
</dbReference>
<reference evidence="2" key="1">
    <citation type="submission" date="2021-02" db="EMBL/GenBank/DDBJ databases">
        <authorList>
            <person name="Bekaert M."/>
        </authorList>
    </citation>
    <scope>NUCLEOTIDE SEQUENCE</scope>
    <source>
        <strain evidence="2">IoA-00</strain>
    </source>
</reference>
<gene>
    <name evidence="2" type="ORF">LSAA_7148</name>
</gene>
<accession>A0A7R8CUK4</accession>
<evidence type="ECO:0000313" key="2">
    <source>
        <dbReference type="EMBL" id="CAF2900895.1"/>
    </source>
</evidence>
<dbReference type="AlphaFoldDB" id="A0A7R8CUK4"/>
<evidence type="ECO:0000256" key="1">
    <source>
        <dbReference type="SAM" id="MobiDB-lite"/>
    </source>
</evidence>